<evidence type="ECO:0000256" key="6">
    <source>
        <dbReference type="ARBA" id="ARBA00022917"/>
    </source>
</evidence>
<dbReference type="InterPro" id="IPR020751">
    <property type="entry name" value="aa-tRNA-synth_I_codon-bd_sub2"/>
</dbReference>
<dbReference type="PRINTS" id="PR00987">
    <property type="entry name" value="TRNASYNTHGLU"/>
</dbReference>
<dbReference type="InterPro" id="IPR001412">
    <property type="entry name" value="aa-tRNA-synth_I_CS"/>
</dbReference>
<dbReference type="InterPro" id="IPR000924">
    <property type="entry name" value="Glu/Gln-tRNA-synth"/>
</dbReference>
<dbReference type="Pfam" id="PF19269">
    <property type="entry name" value="Anticodon_2"/>
    <property type="match status" value="1"/>
</dbReference>
<dbReference type="InterPro" id="IPR020058">
    <property type="entry name" value="Glu/Gln-tRNA-synth_Ib_cat-dom"/>
</dbReference>
<evidence type="ECO:0000256" key="4">
    <source>
        <dbReference type="ARBA" id="ARBA00022741"/>
    </source>
</evidence>
<dbReference type="InterPro" id="IPR008925">
    <property type="entry name" value="aa_tRNA-synth_I_cd-bd_sf"/>
</dbReference>
<dbReference type="InterPro" id="IPR045462">
    <property type="entry name" value="aa-tRNA-synth_I_cd-bd"/>
</dbReference>
<keyword evidence="7 8" id="KW-0030">Aminoacyl-tRNA synthetase</keyword>
<protein>
    <recommendedName>
        <fullName evidence="8">Glutamate--tRNA ligase</fullName>
        <ecNumber evidence="8">6.1.1.17</ecNumber>
    </recommendedName>
    <alternativeName>
        <fullName evidence="8">Glutamyl-tRNA synthetase</fullName>
        <shortName evidence="8">GluRS</shortName>
    </alternativeName>
</protein>
<dbReference type="EC" id="6.1.1.17" evidence="8"/>
<evidence type="ECO:0000313" key="11">
    <source>
        <dbReference type="EMBL" id="MFC6199967.1"/>
    </source>
</evidence>
<evidence type="ECO:0000259" key="9">
    <source>
        <dbReference type="Pfam" id="PF00749"/>
    </source>
</evidence>
<gene>
    <name evidence="8 11" type="primary">gltX</name>
    <name evidence="11" type="ORF">ACFQDM_17980</name>
</gene>
<comment type="subcellular location">
    <subcellularLocation>
        <location evidence="8">Cytoplasm</location>
    </subcellularLocation>
</comment>
<evidence type="ECO:0000256" key="3">
    <source>
        <dbReference type="ARBA" id="ARBA00022598"/>
    </source>
</evidence>
<reference evidence="12" key="1">
    <citation type="journal article" date="2019" name="Int. J. Syst. Evol. Microbiol.">
        <title>The Global Catalogue of Microorganisms (GCM) 10K type strain sequencing project: providing services to taxonomists for standard genome sequencing and annotation.</title>
        <authorList>
            <consortium name="The Broad Institute Genomics Platform"/>
            <consortium name="The Broad Institute Genome Sequencing Center for Infectious Disease"/>
            <person name="Wu L."/>
            <person name="Ma J."/>
        </authorList>
    </citation>
    <scope>NUCLEOTIDE SEQUENCE [LARGE SCALE GENOMIC DNA]</scope>
    <source>
        <strain evidence="12">CGMCC-1.15741</strain>
    </source>
</reference>
<dbReference type="SUPFAM" id="SSF52374">
    <property type="entry name" value="Nucleotidylyl transferase"/>
    <property type="match status" value="1"/>
</dbReference>
<dbReference type="Gene3D" id="3.40.50.620">
    <property type="entry name" value="HUPs"/>
    <property type="match status" value="1"/>
</dbReference>
<evidence type="ECO:0000256" key="1">
    <source>
        <dbReference type="ARBA" id="ARBA00007894"/>
    </source>
</evidence>
<keyword evidence="4 8" id="KW-0547">Nucleotide-binding</keyword>
<comment type="caution">
    <text evidence="11">The sequence shown here is derived from an EMBL/GenBank/DDBJ whole genome shotgun (WGS) entry which is preliminary data.</text>
</comment>
<feature type="binding site" evidence="8">
    <location>
        <position position="262"/>
    </location>
    <ligand>
        <name>ATP</name>
        <dbReference type="ChEBI" id="CHEBI:30616"/>
    </ligand>
</feature>
<dbReference type="PANTHER" id="PTHR43311">
    <property type="entry name" value="GLUTAMATE--TRNA LIGASE"/>
    <property type="match status" value="1"/>
</dbReference>
<dbReference type="RefSeq" id="WP_377381687.1">
    <property type="nucleotide sequence ID" value="NZ_JBHSSW010000066.1"/>
</dbReference>
<sequence>MTVTTRFAPSPTGFLHIGGARTALFNYLFARHHNGRFLLRIEDTDRARSTQEAIDAILEGMAWLGLEPDEPPVFQSERADRHTEVAEELLRSGRAYKCYFTMEELAARREEAQTMLAAIRAGEYPEAEVEEAKAQANKLLAPFRSPYRDGGDPPYDAAPYTVRLKAPSDGAISLEDGVQGHVSIRAQEIDDLILLRADGTPTYMLAVVVDDHDMGVTQVIRGDDHLTNTFRQIPIYQAMEWDIPSFAHIPLIHGPDGAKLSKRHGALGIEAYRDMGYLPEGLKNYLLRLGWSHGDDEFISEAQAIEWFNLDGVNKGAARMDYEKLGHINALHIRQAEPERLNKLVVDTLEKEKSLSEDQKARIKLALGGLSERGQTIPDIAAAAEFLLIERPIDISGKARKKLKPDSLNYLRELRKNLHNLEDWKPDTISDLISEFCDTNELSMGQVGPPLRSALTGGLPAPDINLILFWLGKDEVLGRIDDVLSAAPNG</sequence>
<keyword evidence="2 8" id="KW-0963">Cytoplasm</keyword>
<comment type="caution">
    <text evidence="8">Lacks conserved residue(s) required for the propagation of feature annotation.</text>
</comment>
<keyword evidence="5 8" id="KW-0067">ATP-binding</keyword>
<dbReference type="InterPro" id="IPR033910">
    <property type="entry name" value="GluRS_core"/>
</dbReference>
<feature type="domain" description="Glutamyl/glutaminyl-tRNA synthetase class Ib catalytic" evidence="9">
    <location>
        <begin position="3"/>
        <end position="325"/>
    </location>
</feature>
<dbReference type="PROSITE" id="PS00178">
    <property type="entry name" value="AA_TRNA_LIGASE_I"/>
    <property type="match status" value="1"/>
</dbReference>
<dbReference type="PANTHER" id="PTHR43311:SF2">
    <property type="entry name" value="GLUTAMATE--TRNA LIGASE, MITOCHONDRIAL-RELATED"/>
    <property type="match status" value="1"/>
</dbReference>
<comment type="function">
    <text evidence="8">Catalyzes the attachment of glutamate to tRNA(Glu) in a two-step reaction: glutamate is first activated by ATP to form Glu-AMP and then transferred to the acceptor end of tRNA(Glu).</text>
</comment>
<evidence type="ECO:0000256" key="7">
    <source>
        <dbReference type="ARBA" id="ARBA00023146"/>
    </source>
</evidence>
<organism evidence="11 12">
    <name type="scientific">Ponticaulis profundi</name>
    <dbReference type="NCBI Taxonomy" id="2665222"/>
    <lineage>
        <taxon>Bacteria</taxon>
        <taxon>Pseudomonadati</taxon>
        <taxon>Pseudomonadota</taxon>
        <taxon>Alphaproteobacteria</taxon>
        <taxon>Hyphomonadales</taxon>
        <taxon>Hyphomonadaceae</taxon>
        <taxon>Ponticaulis</taxon>
    </lineage>
</organism>
<comment type="catalytic activity">
    <reaction evidence="8">
        <text>tRNA(Glu) + L-glutamate + ATP = L-glutamyl-tRNA(Glu) + AMP + diphosphate</text>
        <dbReference type="Rhea" id="RHEA:23540"/>
        <dbReference type="Rhea" id="RHEA-COMP:9663"/>
        <dbReference type="Rhea" id="RHEA-COMP:9680"/>
        <dbReference type="ChEBI" id="CHEBI:29985"/>
        <dbReference type="ChEBI" id="CHEBI:30616"/>
        <dbReference type="ChEBI" id="CHEBI:33019"/>
        <dbReference type="ChEBI" id="CHEBI:78442"/>
        <dbReference type="ChEBI" id="CHEBI:78520"/>
        <dbReference type="ChEBI" id="CHEBI:456215"/>
        <dbReference type="EC" id="6.1.1.17"/>
    </reaction>
</comment>
<evidence type="ECO:0000313" key="12">
    <source>
        <dbReference type="Proteomes" id="UP001596303"/>
    </source>
</evidence>
<dbReference type="EMBL" id="JBHSSW010000066">
    <property type="protein sequence ID" value="MFC6199967.1"/>
    <property type="molecule type" value="Genomic_DNA"/>
</dbReference>
<dbReference type="CDD" id="cd00808">
    <property type="entry name" value="GluRS_core"/>
    <property type="match status" value="1"/>
</dbReference>
<proteinExistence type="inferred from homology"/>
<evidence type="ECO:0000256" key="5">
    <source>
        <dbReference type="ARBA" id="ARBA00022840"/>
    </source>
</evidence>
<evidence type="ECO:0000256" key="2">
    <source>
        <dbReference type="ARBA" id="ARBA00022490"/>
    </source>
</evidence>
<dbReference type="NCBIfam" id="TIGR00464">
    <property type="entry name" value="gltX_bact"/>
    <property type="match status" value="1"/>
</dbReference>
<evidence type="ECO:0000259" key="10">
    <source>
        <dbReference type="Pfam" id="PF19269"/>
    </source>
</evidence>
<dbReference type="SUPFAM" id="SSF48163">
    <property type="entry name" value="An anticodon-binding domain of class I aminoacyl-tRNA synthetases"/>
    <property type="match status" value="1"/>
</dbReference>
<dbReference type="InterPro" id="IPR014729">
    <property type="entry name" value="Rossmann-like_a/b/a_fold"/>
</dbReference>
<dbReference type="GO" id="GO:0004818">
    <property type="term" value="F:glutamate-tRNA ligase activity"/>
    <property type="evidence" value="ECO:0007669"/>
    <property type="project" value="UniProtKB-EC"/>
</dbReference>
<dbReference type="InterPro" id="IPR049940">
    <property type="entry name" value="GluQ/Sye"/>
</dbReference>
<keyword evidence="12" id="KW-1185">Reference proteome</keyword>
<comment type="subunit">
    <text evidence="8">Monomer.</text>
</comment>
<dbReference type="Gene3D" id="1.10.10.350">
    <property type="match status" value="1"/>
</dbReference>
<keyword evidence="6 8" id="KW-0648">Protein biosynthesis</keyword>
<dbReference type="InterPro" id="IPR004527">
    <property type="entry name" value="Glu-tRNA-ligase_bac/mito"/>
</dbReference>
<comment type="similarity">
    <text evidence="1 8">Belongs to the class-I aminoacyl-tRNA synthetase family. Glutamate--tRNA ligase type 1 subfamily.</text>
</comment>
<feature type="domain" description="Aminoacyl-tRNA synthetase class I anticodon-binding" evidence="10">
    <location>
        <begin position="349"/>
        <end position="483"/>
    </location>
</feature>
<name>A0ABW1SEI2_9PROT</name>
<evidence type="ECO:0000256" key="8">
    <source>
        <dbReference type="HAMAP-Rule" id="MF_00022"/>
    </source>
</evidence>
<keyword evidence="3 8" id="KW-0436">Ligase</keyword>
<dbReference type="HAMAP" id="MF_00022">
    <property type="entry name" value="Glu_tRNA_synth_type1"/>
    <property type="match status" value="1"/>
</dbReference>
<dbReference type="Pfam" id="PF00749">
    <property type="entry name" value="tRNA-synt_1c"/>
    <property type="match status" value="1"/>
</dbReference>
<dbReference type="Proteomes" id="UP001596303">
    <property type="component" value="Unassembled WGS sequence"/>
</dbReference>
<accession>A0ABW1SEI2</accession>
<feature type="short sequence motif" description="'HIGH' region" evidence="8">
    <location>
        <begin position="9"/>
        <end position="19"/>
    </location>
</feature>
<feature type="short sequence motif" description="'KMSKS' region" evidence="8">
    <location>
        <begin position="259"/>
        <end position="263"/>
    </location>
</feature>